<accession>X0X4H5</accession>
<comment type="caution">
    <text evidence="1">The sequence shown here is derived from an EMBL/GenBank/DDBJ whole genome shotgun (WGS) entry which is preliminary data.</text>
</comment>
<protein>
    <submittedName>
        <fullName evidence="1">Uncharacterized protein</fullName>
    </submittedName>
</protein>
<organism evidence="1">
    <name type="scientific">marine sediment metagenome</name>
    <dbReference type="NCBI Taxonomy" id="412755"/>
    <lineage>
        <taxon>unclassified sequences</taxon>
        <taxon>metagenomes</taxon>
        <taxon>ecological metagenomes</taxon>
    </lineage>
</organism>
<name>X0X4H5_9ZZZZ</name>
<proteinExistence type="predicted"/>
<dbReference type="EMBL" id="BARS01042692">
    <property type="protein sequence ID" value="GAG31528.1"/>
    <property type="molecule type" value="Genomic_DNA"/>
</dbReference>
<sequence length="151" mass="17388">MSYNFLRDARSIKNSFLCMHDSLDGYSSDFHVNGNVDGWDIYDNVYLYGCWNNTLFGTSHNRDCYVSRSNVFPYIEAESYYYVKIMMKIINNNSDKYVERTTASGVGSAVGGLTTGRIQWVTITDGTWNATKQMDFDITADDKWHLYNINT</sequence>
<gene>
    <name evidence="1" type="ORF">S01H1_64741</name>
</gene>
<feature type="non-terminal residue" evidence="1">
    <location>
        <position position="151"/>
    </location>
</feature>
<reference evidence="1" key="1">
    <citation type="journal article" date="2014" name="Front. Microbiol.">
        <title>High frequency of phylogenetically diverse reductive dehalogenase-homologous genes in deep subseafloor sedimentary metagenomes.</title>
        <authorList>
            <person name="Kawai M."/>
            <person name="Futagami T."/>
            <person name="Toyoda A."/>
            <person name="Takaki Y."/>
            <person name="Nishi S."/>
            <person name="Hori S."/>
            <person name="Arai W."/>
            <person name="Tsubouchi T."/>
            <person name="Morono Y."/>
            <person name="Uchiyama I."/>
            <person name="Ito T."/>
            <person name="Fujiyama A."/>
            <person name="Inagaki F."/>
            <person name="Takami H."/>
        </authorList>
    </citation>
    <scope>NUCLEOTIDE SEQUENCE</scope>
    <source>
        <strain evidence="1">Expedition CK06-06</strain>
    </source>
</reference>
<evidence type="ECO:0000313" key="1">
    <source>
        <dbReference type="EMBL" id="GAG31528.1"/>
    </source>
</evidence>
<dbReference type="AlphaFoldDB" id="X0X4H5"/>